<evidence type="ECO:0000313" key="2">
    <source>
        <dbReference type="EMBL" id="MFF3568195.1"/>
    </source>
</evidence>
<dbReference type="Proteomes" id="UP001601992">
    <property type="component" value="Unassembled WGS sequence"/>
</dbReference>
<dbReference type="SUPFAM" id="SSF53474">
    <property type="entry name" value="alpha/beta-Hydrolases"/>
    <property type="match status" value="1"/>
</dbReference>
<dbReference type="Pfam" id="PF00756">
    <property type="entry name" value="Esterase"/>
    <property type="match status" value="1"/>
</dbReference>
<dbReference type="PANTHER" id="PTHR48098">
    <property type="entry name" value="ENTEROCHELIN ESTERASE-RELATED"/>
    <property type="match status" value="1"/>
</dbReference>
<organism evidence="2 3">
    <name type="scientific">Nocardia jiangxiensis</name>
    <dbReference type="NCBI Taxonomy" id="282685"/>
    <lineage>
        <taxon>Bacteria</taxon>
        <taxon>Bacillati</taxon>
        <taxon>Actinomycetota</taxon>
        <taxon>Actinomycetes</taxon>
        <taxon>Mycobacteriales</taxon>
        <taxon>Nocardiaceae</taxon>
        <taxon>Nocardia</taxon>
    </lineage>
</organism>
<dbReference type="InterPro" id="IPR013207">
    <property type="entry name" value="LGFP"/>
</dbReference>
<dbReference type="Pfam" id="PF08310">
    <property type="entry name" value="LGFP"/>
    <property type="match status" value="4"/>
</dbReference>
<evidence type="ECO:0000313" key="3">
    <source>
        <dbReference type="Proteomes" id="UP001601992"/>
    </source>
</evidence>
<dbReference type="InterPro" id="IPR029058">
    <property type="entry name" value="AB_hydrolase_fold"/>
</dbReference>
<dbReference type="InterPro" id="IPR050583">
    <property type="entry name" value="Mycobacterial_A85_antigen"/>
</dbReference>
<proteinExistence type="predicted"/>
<dbReference type="RefSeq" id="WP_387403549.1">
    <property type="nucleotide sequence ID" value="NZ_JBIAQY010000003.1"/>
</dbReference>
<sequence>MQAKPAPAPAPLPGGASVQKVVWLTSRWVSLWINSPSMATPVQVQLLLPRDWYTHPDMRFPQLIMLDGLRATDDFSGWTHDAGAIDFYADKDALVVLPIGGQSSFYSDWARQDNGKNYQWETFLTKELSPVLENQWRATAVRGVEGLSMGGTAAMFLAGRNPNWVKYAASYSGFLTTTTLGMPQAIMFAMRDAGGFDANDMWGPPTSSEWAAHDPAGLAEKLKGISLYVSAGAGTTGTFDSPSGVAPGVSTNVTGMGLEILSRLTTQNFVSKLNKLAIPVTTEYRPSGTHSWPYWDFEMRQSWPQAAQALGLQADAPACNSGGAIAGAAKIGSWLGSCTTGEYQVAGGSAQDFHGGQVFWSPSAGAHPVAGAISGTYQATAGPAGPLGLPVSDERPLPDGHGRFQSFRNGVIYWTPQTGAQVVRGAILEAWGKQGSERGPAGYPTGPETRTPNRDGVVQGFQNGPMYFSAKTGAHRVVGLILGKYAQLGFENSFLGFPIAEEQPVANAGRISRFEGGNIYWSPLSGAWAVRNGPIMDAWGRQGFEHGKLGYPISDEFPVPGGVQQNFQTGFIVFHNGKPEIHGL</sequence>
<accession>A0ABW6RVZ6</accession>
<gene>
    <name evidence="2" type="ORF">ACFYXQ_10530</name>
</gene>
<dbReference type="Gene3D" id="3.40.50.1820">
    <property type="entry name" value="alpha/beta hydrolase"/>
    <property type="match status" value="1"/>
</dbReference>
<dbReference type="InterPro" id="IPR000801">
    <property type="entry name" value="Esterase-like"/>
</dbReference>
<feature type="region of interest" description="Disordered" evidence="1">
    <location>
        <begin position="434"/>
        <end position="454"/>
    </location>
</feature>
<evidence type="ECO:0000256" key="1">
    <source>
        <dbReference type="SAM" id="MobiDB-lite"/>
    </source>
</evidence>
<name>A0ABW6RVZ6_9NOCA</name>
<protein>
    <submittedName>
        <fullName evidence="2">Alpha/beta hydrolase-fold protein</fullName>
    </submittedName>
</protein>
<dbReference type="PANTHER" id="PTHR48098:SF1">
    <property type="entry name" value="DIACYLGLYCEROL ACYLTRANSFERASE_MYCOLYLTRANSFERASE AG85A"/>
    <property type="match status" value="1"/>
</dbReference>
<comment type="caution">
    <text evidence="2">The sequence shown here is derived from an EMBL/GenBank/DDBJ whole genome shotgun (WGS) entry which is preliminary data.</text>
</comment>
<reference evidence="2 3" key="1">
    <citation type="submission" date="2024-10" db="EMBL/GenBank/DDBJ databases">
        <title>The Natural Products Discovery Center: Release of the First 8490 Sequenced Strains for Exploring Actinobacteria Biosynthetic Diversity.</title>
        <authorList>
            <person name="Kalkreuter E."/>
            <person name="Kautsar S.A."/>
            <person name="Yang D."/>
            <person name="Bader C.D."/>
            <person name="Teijaro C.N."/>
            <person name="Fluegel L."/>
            <person name="Davis C.M."/>
            <person name="Simpson J.R."/>
            <person name="Lauterbach L."/>
            <person name="Steele A.D."/>
            <person name="Gui C."/>
            <person name="Meng S."/>
            <person name="Li G."/>
            <person name="Viehrig K."/>
            <person name="Ye F."/>
            <person name="Su P."/>
            <person name="Kiefer A.F."/>
            <person name="Nichols A."/>
            <person name="Cepeda A.J."/>
            <person name="Yan W."/>
            <person name="Fan B."/>
            <person name="Jiang Y."/>
            <person name="Adhikari A."/>
            <person name="Zheng C.-J."/>
            <person name="Schuster L."/>
            <person name="Cowan T.M."/>
            <person name="Smanski M.J."/>
            <person name="Chevrette M.G."/>
            <person name="De Carvalho L.P.S."/>
            <person name="Shen B."/>
        </authorList>
    </citation>
    <scope>NUCLEOTIDE SEQUENCE [LARGE SCALE GENOMIC DNA]</scope>
    <source>
        <strain evidence="2 3">NPDC002593</strain>
    </source>
</reference>
<keyword evidence="3" id="KW-1185">Reference proteome</keyword>
<keyword evidence="2" id="KW-0378">Hydrolase</keyword>
<dbReference type="GO" id="GO:0016787">
    <property type="term" value="F:hydrolase activity"/>
    <property type="evidence" value="ECO:0007669"/>
    <property type="project" value="UniProtKB-KW"/>
</dbReference>
<dbReference type="EMBL" id="JBIAQY010000003">
    <property type="protein sequence ID" value="MFF3568195.1"/>
    <property type="molecule type" value="Genomic_DNA"/>
</dbReference>